<keyword evidence="4" id="KW-1185">Reference proteome</keyword>
<sequence length="1182" mass="132505">MRLRKLELTRYGKFTDYSLDFGEPVAGTPDLHIVYGLNEAGKSTAFAAYLDLLFGIEERSRFNFLHQYSAMQIGACLEFDGHEHKLVRIKQRTNSLLDQHGQPVNEALFGTPLAGLSRDAYRTMFSLDERSLEDGGNAIIQSKGDLGELLFSASAGLAGLSQTLAATAEEANLIHKKRGRNTQLAELKQTLADLKAQRDEIDTFASTYSTLIATHKQAESSYDEEMGNLASSRTRHGELARIMRALPLAAEHERLTAQLVDYADLPRPPTDWVSELPQLTKDQTRIQTQIEGIEKDLARLQAEIDFIDVDEPLGPMADRILGLEDGRARFRTAETDLPRRRVALAEQEAALSIILASLEQTDNKTPEALLLPASLIGALRDLIETRSGIDATLQTATRELKRAKQLVDRTAEENAKIATTGGVIDQAATAPFETALTRLQSSDHQARLRVSERDRGQLARNCENLLSNLRPWTGDGTALHAIAPPEARQIESWRNEALLIEKRLRDHKERLRDLITQQRDAQARIEAIQAAAGLIDDAKAHQSREARTKAWDEHLEHLDITTAQVFEQKMRTDDDLNEARLARSRDLAELRQLTQTLSVHAAAILREEELLADADAERLQLSTRIRTATPLAIELPVNGAVEDWLSLLERWSNMRKETLVAWNALQQVDEDIAQARAEFGNEVAALVEAMRVAGVEAVETLSATALMQAASTHLSRAVSLRAERATAATNLLERQRELAERQQDFTDADKAAKLWDDNWKDALAKTWFGANAPAVAQVREILKALADLPATLRERDQMAQRIATMENDRNAFQAEVRDILKHLGETSDPTQCLAETESLTKRYDAGQRAQQIHSMKMDEHARMSETRRGLEQELAVHEARKTALTTFFGVETLSDVSNQLEQVAEKHRLERRLAELSDQIVRELRVTTFGEAEALLAEVNVSEVEMEAAELSDRIDNLEERTKLLFADLTRAKDRLEQVGGDGAVARIELQRRTILLEIEDLAQKYLRLKTGASAAEKALHLYRDRHRSSMMKRASDAFRQITRGEYSGLAAKPEKDKEILIGVPRQGGSKMSDAMSTGTQFQLYLALRLAGYQEFAQVRPSVPFIADDIMETFDEPRSEEVFRLLAEMSKIGQVIYLTHHRHLCEIAQKVVPTVRIHELDVYTPHSPRNATERMKPSLVLG</sequence>
<proteinExistence type="predicted"/>
<keyword evidence="1" id="KW-0175">Coiled coil</keyword>
<name>A0A2N9VT53_9HYPH</name>
<dbReference type="EMBL" id="MZMT01000050">
    <property type="protein sequence ID" value="PIO42671.1"/>
    <property type="molecule type" value="Genomic_DNA"/>
</dbReference>
<gene>
    <name evidence="3" type="ORF">B5P45_22160</name>
</gene>
<dbReference type="PANTHER" id="PTHR41259:SF1">
    <property type="entry name" value="DOUBLE-STRAND BREAK REPAIR RAD50 ATPASE, PUTATIVE-RELATED"/>
    <property type="match status" value="1"/>
</dbReference>
<evidence type="ECO:0000259" key="2">
    <source>
        <dbReference type="Pfam" id="PF13514"/>
    </source>
</evidence>
<dbReference type="PANTHER" id="PTHR41259">
    <property type="entry name" value="DOUBLE-STRAND BREAK REPAIR RAD50 ATPASE, PUTATIVE-RELATED"/>
    <property type="match status" value="1"/>
</dbReference>
<feature type="coiled-coil region" evidence="1">
    <location>
        <begin position="860"/>
        <end position="975"/>
    </location>
</feature>
<organism evidence="3 4">
    <name type="scientific">Phyllobacterium zundukense</name>
    <dbReference type="NCBI Taxonomy" id="1867719"/>
    <lineage>
        <taxon>Bacteria</taxon>
        <taxon>Pseudomonadati</taxon>
        <taxon>Pseudomonadota</taxon>
        <taxon>Alphaproteobacteria</taxon>
        <taxon>Hyphomicrobiales</taxon>
        <taxon>Phyllobacteriaceae</taxon>
        <taxon>Phyllobacterium</taxon>
    </lineage>
</organism>
<dbReference type="OrthoDB" id="9764467at2"/>
<dbReference type="Gene3D" id="3.40.50.300">
    <property type="entry name" value="P-loop containing nucleotide triphosphate hydrolases"/>
    <property type="match status" value="2"/>
</dbReference>
<reference evidence="4" key="1">
    <citation type="journal article" date="2017" name="Int J Environ Stud">
        <title>Does the Miocene-Pliocene relict legume Oxytropis triphylla form nitrogen-fixing nodules with a combination of bacterial strains?</title>
        <authorList>
            <person name="Safronova V."/>
            <person name="Belimov A."/>
            <person name="Sazanova A."/>
            <person name="Kuznetsova I."/>
            <person name="Popova J."/>
            <person name="Andronov E."/>
            <person name="Verkhozina A."/>
            <person name="Tikhonovich I."/>
        </authorList>
    </citation>
    <scope>NUCLEOTIDE SEQUENCE [LARGE SCALE GENOMIC DNA]</scope>
    <source>
        <strain evidence="4">Tri-38</strain>
    </source>
</reference>
<protein>
    <recommendedName>
        <fullName evidence="2">YhaN AAA domain-containing protein</fullName>
    </recommendedName>
</protein>
<evidence type="ECO:0000313" key="3">
    <source>
        <dbReference type="EMBL" id="PIO42671.1"/>
    </source>
</evidence>
<dbReference type="KEGG" id="pht:BLM14_27405"/>
<dbReference type="Pfam" id="PF13514">
    <property type="entry name" value="AAA_27"/>
    <property type="match status" value="1"/>
</dbReference>
<evidence type="ECO:0000256" key="1">
    <source>
        <dbReference type="SAM" id="Coils"/>
    </source>
</evidence>
<dbReference type="SUPFAM" id="SSF52540">
    <property type="entry name" value="P-loop containing nucleoside triphosphate hydrolases"/>
    <property type="match status" value="1"/>
</dbReference>
<accession>A0A2N9VT53</accession>
<feature type="domain" description="YhaN AAA" evidence="2">
    <location>
        <begin position="1"/>
        <end position="203"/>
    </location>
</feature>
<evidence type="ECO:0000313" key="4">
    <source>
        <dbReference type="Proteomes" id="UP000232163"/>
    </source>
</evidence>
<dbReference type="Proteomes" id="UP000232163">
    <property type="component" value="Unassembled WGS sequence"/>
</dbReference>
<dbReference type="RefSeq" id="WP_100003306.1">
    <property type="nucleotide sequence ID" value="NZ_CP017943.1"/>
</dbReference>
<dbReference type="InterPro" id="IPR038734">
    <property type="entry name" value="YhaN_AAA"/>
</dbReference>
<feature type="coiled-coil region" evidence="1">
    <location>
        <begin position="177"/>
        <end position="204"/>
    </location>
</feature>
<dbReference type="InterPro" id="IPR027417">
    <property type="entry name" value="P-loop_NTPase"/>
</dbReference>
<feature type="coiled-coil region" evidence="1">
    <location>
        <begin position="283"/>
        <end position="310"/>
    </location>
</feature>
<feature type="coiled-coil region" evidence="1">
    <location>
        <begin position="490"/>
        <end position="531"/>
    </location>
</feature>
<dbReference type="AlphaFoldDB" id="A0A2N9VT53"/>
<comment type="caution">
    <text evidence="3">The sequence shown here is derived from an EMBL/GenBank/DDBJ whole genome shotgun (WGS) entry which is preliminary data.</text>
</comment>